<dbReference type="PANTHER" id="PTHR11188">
    <property type="entry name" value="ARRESTIN DOMAIN CONTAINING PROTEIN"/>
    <property type="match status" value="1"/>
</dbReference>
<feature type="domain" description="Arrestin-like N-terminal" evidence="1">
    <location>
        <begin position="9"/>
        <end position="155"/>
    </location>
</feature>
<organism evidence="2 3">
    <name type="scientific">Sphaeroforma arctica JP610</name>
    <dbReference type="NCBI Taxonomy" id="667725"/>
    <lineage>
        <taxon>Eukaryota</taxon>
        <taxon>Ichthyosporea</taxon>
        <taxon>Ichthyophonida</taxon>
        <taxon>Sphaeroforma</taxon>
    </lineage>
</organism>
<evidence type="ECO:0000259" key="1">
    <source>
        <dbReference type="Pfam" id="PF00339"/>
    </source>
</evidence>
<dbReference type="InterPro" id="IPR014752">
    <property type="entry name" value="Arrestin-like_C"/>
</dbReference>
<proteinExistence type="predicted"/>
<dbReference type="PANTHER" id="PTHR11188:SF17">
    <property type="entry name" value="FI21816P1"/>
    <property type="match status" value="1"/>
</dbReference>
<accession>A0A0L0FI79</accession>
<dbReference type="STRING" id="667725.A0A0L0FI79"/>
<dbReference type="InterPro" id="IPR014756">
    <property type="entry name" value="Ig_E-set"/>
</dbReference>
<dbReference type="GeneID" id="25911513"/>
<dbReference type="Pfam" id="PF00339">
    <property type="entry name" value="Arrestin_N"/>
    <property type="match status" value="1"/>
</dbReference>
<dbReference type="InterPro" id="IPR011021">
    <property type="entry name" value="Arrestin-like_N"/>
</dbReference>
<name>A0A0L0FI79_9EUKA</name>
<dbReference type="Proteomes" id="UP000054560">
    <property type="component" value="Unassembled WGS sequence"/>
</dbReference>
<keyword evidence="3" id="KW-1185">Reference proteome</keyword>
<reference evidence="2 3" key="1">
    <citation type="submission" date="2011-02" db="EMBL/GenBank/DDBJ databases">
        <title>The Genome Sequence of Sphaeroforma arctica JP610.</title>
        <authorList>
            <consortium name="The Broad Institute Genome Sequencing Platform"/>
            <person name="Russ C."/>
            <person name="Cuomo C."/>
            <person name="Young S.K."/>
            <person name="Zeng Q."/>
            <person name="Gargeya S."/>
            <person name="Alvarado L."/>
            <person name="Berlin A."/>
            <person name="Chapman S.B."/>
            <person name="Chen Z."/>
            <person name="Freedman E."/>
            <person name="Gellesch M."/>
            <person name="Goldberg J."/>
            <person name="Griggs A."/>
            <person name="Gujja S."/>
            <person name="Heilman E."/>
            <person name="Heiman D."/>
            <person name="Howarth C."/>
            <person name="Mehta T."/>
            <person name="Neiman D."/>
            <person name="Pearson M."/>
            <person name="Roberts A."/>
            <person name="Saif S."/>
            <person name="Shea T."/>
            <person name="Shenoy N."/>
            <person name="Sisk P."/>
            <person name="Stolte C."/>
            <person name="Sykes S."/>
            <person name="White J."/>
            <person name="Yandava C."/>
            <person name="Burger G."/>
            <person name="Gray M.W."/>
            <person name="Holland P.W.H."/>
            <person name="King N."/>
            <person name="Lang F.B.F."/>
            <person name="Roger A.J."/>
            <person name="Ruiz-Trillo I."/>
            <person name="Haas B."/>
            <person name="Nusbaum C."/>
            <person name="Birren B."/>
        </authorList>
    </citation>
    <scope>NUCLEOTIDE SEQUENCE [LARGE SCALE GENOMIC DNA]</scope>
    <source>
        <strain evidence="2 3">JP610</strain>
    </source>
</reference>
<evidence type="ECO:0000313" key="2">
    <source>
        <dbReference type="EMBL" id="KNC76492.1"/>
    </source>
</evidence>
<dbReference type="GO" id="GO:0005737">
    <property type="term" value="C:cytoplasm"/>
    <property type="evidence" value="ECO:0007669"/>
    <property type="project" value="TreeGrafter"/>
</dbReference>
<dbReference type="InterPro" id="IPR050357">
    <property type="entry name" value="Arrestin_domain-protein"/>
</dbReference>
<dbReference type="GO" id="GO:0015031">
    <property type="term" value="P:protein transport"/>
    <property type="evidence" value="ECO:0007669"/>
    <property type="project" value="TreeGrafter"/>
</dbReference>
<dbReference type="SUPFAM" id="SSF81296">
    <property type="entry name" value="E set domains"/>
    <property type="match status" value="1"/>
</dbReference>
<gene>
    <name evidence="2" type="ORF">SARC_11009</name>
</gene>
<sequence>MGNNNSVRIQTDRVCYTGGQVVSGSVSVVITQPVKCEALHLTVKGSERTEYEKERTRETTDMNGNRRTESYYETIYDKHTIFKQKVMMHQFDDSVYLQPGQYSFPIQTLLPHGLPPSCRDKIGQSRANRTYKVKCHLYVPGWSKSDLRHQQEFMVREAPTRPRLGNVMQEDNHRVKRWLFKDCGRVFMKVTCMDTYDLIGNEGTQNEGRGVNLLIEVDNSHCKSKIREVKVNLKHDLLISGTNRGNTREARTSTGVKIPAGEKFMKNISFPFPEHLCSTSRGYIFDVLYHINVVLIIPNASDYKTSLPVTLTDSRAQTQQLLSAPYAPLASEIAAVQWQPQYMPAFVSNTPPAFVPPPTYESVAYQAPAKNEKDTMPNAPPSEVAGASAPAYALSAYTDMYAMTPENPSLYPPVVSEKQVMGKV</sequence>
<dbReference type="RefSeq" id="XP_014150394.1">
    <property type="nucleotide sequence ID" value="XM_014294919.1"/>
</dbReference>
<protein>
    <recommendedName>
        <fullName evidence="1">Arrestin-like N-terminal domain-containing protein</fullName>
    </recommendedName>
</protein>
<dbReference type="EMBL" id="KQ243082">
    <property type="protein sequence ID" value="KNC76492.1"/>
    <property type="molecule type" value="Genomic_DNA"/>
</dbReference>
<evidence type="ECO:0000313" key="3">
    <source>
        <dbReference type="Proteomes" id="UP000054560"/>
    </source>
</evidence>
<dbReference type="AlphaFoldDB" id="A0A0L0FI79"/>
<dbReference type="Gene3D" id="2.60.40.640">
    <property type="match status" value="2"/>
</dbReference>